<evidence type="ECO:0000313" key="2">
    <source>
        <dbReference type="Proteomes" id="UP000315003"/>
    </source>
</evidence>
<accession>A0A517SP17</accession>
<sequence length="170" mass="18118">MCFASRGNCPDPLGTVPVRYVSRDHGPDPLGTVPVRKVRRGQSPLDVLAGVTVLIRWGQSPVRCVLLAGVTVLIRWGQSPWEILASVDHCSKLQGTVPVRWGWRGSVFDGCGSVIALWLVRASTAGICARFPVGHSGGRSVARSKRCQQLAVIMSAAMAAAQVPVIAPNK</sequence>
<name>A0A517SP17_9BACT</name>
<dbReference type="EMBL" id="CP036272">
    <property type="protein sequence ID" value="QDT57858.1"/>
    <property type="molecule type" value="Genomic_DNA"/>
</dbReference>
<dbReference type="AlphaFoldDB" id="A0A517SP17"/>
<keyword evidence="2" id="KW-1185">Reference proteome</keyword>
<dbReference type="Proteomes" id="UP000315003">
    <property type="component" value="Chromosome"/>
</dbReference>
<gene>
    <name evidence="1" type="ORF">SV7mr_03430</name>
</gene>
<organism evidence="1 2">
    <name type="scientific">Stieleria bergensis</name>
    <dbReference type="NCBI Taxonomy" id="2528025"/>
    <lineage>
        <taxon>Bacteria</taxon>
        <taxon>Pseudomonadati</taxon>
        <taxon>Planctomycetota</taxon>
        <taxon>Planctomycetia</taxon>
        <taxon>Pirellulales</taxon>
        <taxon>Pirellulaceae</taxon>
        <taxon>Stieleria</taxon>
    </lineage>
</organism>
<evidence type="ECO:0000313" key="1">
    <source>
        <dbReference type="EMBL" id="QDT57858.1"/>
    </source>
</evidence>
<protein>
    <submittedName>
        <fullName evidence="1">Uncharacterized protein</fullName>
    </submittedName>
</protein>
<proteinExistence type="predicted"/>
<reference evidence="1 2" key="1">
    <citation type="submission" date="2019-02" db="EMBL/GenBank/DDBJ databases">
        <title>Deep-cultivation of Planctomycetes and their phenomic and genomic characterization uncovers novel biology.</title>
        <authorList>
            <person name="Wiegand S."/>
            <person name="Jogler M."/>
            <person name="Boedeker C."/>
            <person name="Pinto D."/>
            <person name="Vollmers J."/>
            <person name="Rivas-Marin E."/>
            <person name="Kohn T."/>
            <person name="Peeters S.H."/>
            <person name="Heuer A."/>
            <person name="Rast P."/>
            <person name="Oberbeckmann S."/>
            <person name="Bunk B."/>
            <person name="Jeske O."/>
            <person name="Meyerdierks A."/>
            <person name="Storesund J.E."/>
            <person name="Kallscheuer N."/>
            <person name="Luecker S."/>
            <person name="Lage O.M."/>
            <person name="Pohl T."/>
            <person name="Merkel B.J."/>
            <person name="Hornburger P."/>
            <person name="Mueller R.-W."/>
            <person name="Bruemmer F."/>
            <person name="Labrenz M."/>
            <person name="Spormann A.M."/>
            <person name="Op den Camp H."/>
            <person name="Overmann J."/>
            <person name="Amann R."/>
            <person name="Jetten M.S.M."/>
            <person name="Mascher T."/>
            <person name="Medema M.H."/>
            <person name="Devos D.P."/>
            <person name="Kaster A.-K."/>
            <person name="Ovreas L."/>
            <person name="Rohde M."/>
            <person name="Galperin M.Y."/>
            <person name="Jogler C."/>
        </authorList>
    </citation>
    <scope>NUCLEOTIDE SEQUENCE [LARGE SCALE GENOMIC DNA]</scope>
    <source>
        <strain evidence="1 2">SV_7m_r</strain>
    </source>
</reference>